<dbReference type="SUPFAM" id="SSF52777">
    <property type="entry name" value="CoA-dependent acyltransferases"/>
    <property type="match status" value="1"/>
</dbReference>
<evidence type="ECO:0000256" key="8">
    <source>
        <dbReference type="RuleBase" id="RU004156"/>
    </source>
</evidence>
<dbReference type="Pfam" id="PF00302">
    <property type="entry name" value="CAT"/>
    <property type="match status" value="1"/>
</dbReference>
<feature type="active site" description="Proton acceptor" evidence="6">
    <location>
        <position position="189"/>
    </location>
</feature>
<dbReference type="EMBL" id="LXEW01000010">
    <property type="protein sequence ID" value="OAT54484.1"/>
    <property type="molecule type" value="Genomic_DNA"/>
</dbReference>
<dbReference type="PATRIC" id="fig|1354272.4.peg.491"/>
<dbReference type="OrthoDB" id="9801766at2"/>
<keyword evidence="5 7" id="KW-0012">Acyltransferase</keyword>
<dbReference type="Proteomes" id="UP000078224">
    <property type="component" value="Unassembled WGS sequence"/>
</dbReference>
<evidence type="ECO:0000313" key="10">
    <source>
        <dbReference type="Proteomes" id="UP000078224"/>
    </source>
</evidence>
<dbReference type="PANTHER" id="PTHR38474:SF2">
    <property type="entry name" value="CHLORAMPHENICOL ACETYLTRANSFERASE"/>
    <property type="match status" value="1"/>
</dbReference>
<dbReference type="PROSITE" id="PS00100">
    <property type="entry name" value="CAT"/>
    <property type="match status" value="1"/>
</dbReference>
<comment type="function">
    <text evidence="1 7">This enzyme is an effector of chloramphenicol resistance in bacteria.</text>
</comment>
<comment type="similarity">
    <text evidence="2 8">Belongs to the chloramphenicol acetyltransferase family.</text>
</comment>
<dbReference type="Gene3D" id="3.30.559.10">
    <property type="entry name" value="Chloramphenicol acetyltransferase-like domain"/>
    <property type="match status" value="1"/>
</dbReference>
<dbReference type="NCBIfam" id="NF000491">
    <property type="entry name" value="chloram_CatA"/>
    <property type="match status" value="1"/>
</dbReference>
<dbReference type="InterPro" id="IPR001707">
    <property type="entry name" value="Cmp_AcTrfase"/>
</dbReference>
<sequence>MNYIKFDIETWQRKEHFQLFDAQLNCGFSLTTKLDITVLKKRIDSSDYAFYPTLIYLLSKIVNSYPEFRFAKKEGELILWDVVSPSFTLFHQNTETFSSLWSEYSDDISTFMANYNQQMSLFKDNLSLSPQPKQIENIFYISSLPWVVFDSFNLNIADITKNFAPIFTMGQFHYEQDKIVLPLAVQVHHAVCDGFHVGRLINQLQKLCDEITF</sequence>
<name>A0A1B7K380_9GAMM</name>
<dbReference type="SMART" id="SM01059">
    <property type="entry name" value="CAT"/>
    <property type="match status" value="1"/>
</dbReference>
<dbReference type="PIRSF" id="PIRSF000440">
    <property type="entry name" value="CAT"/>
    <property type="match status" value="1"/>
</dbReference>
<evidence type="ECO:0000256" key="6">
    <source>
        <dbReference type="PIRSR" id="PIRSR000440-1"/>
    </source>
</evidence>
<comment type="caution">
    <text evidence="9">The sequence shown here is derived from an EMBL/GenBank/DDBJ whole genome shotgun (WGS) entry which is preliminary data.</text>
</comment>
<keyword evidence="10" id="KW-1185">Reference proteome</keyword>
<reference evidence="9 10" key="1">
    <citation type="submission" date="2016-04" db="EMBL/GenBank/DDBJ databases">
        <title>ATOL: Assembling a taxonomically balanced genome-scale reconstruction of the evolutionary history of the Enterobacteriaceae.</title>
        <authorList>
            <person name="Plunkett G.III."/>
            <person name="Neeno-Eckwall E.C."/>
            <person name="Glasner J.D."/>
            <person name="Perna N.T."/>
        </authorList>
    </citation>
    <scope>NUCLEOTIDE SEQUENCE [LARGE SCALE GENOMIC DNA]</scope>
    <source>
        <strain evidence="9 10">ATCC 35613</strain>
    </source>
</reference>
<keyword evidence="3 7" id="KW-0808">Transferase</keyword>
<accession>A0A1B7K380</accession>
<organism evidence="9 10">
    <name type="scientific">Providencia heimbachae ATCC 35613</name>
    <dbReference type="NCBI Taxonomy" id="1354272"/>
    <lineage>
        <taxon>Bacteria</taxon>
        <taxon>Pseudomonadati</taxon>
        <taxon>Pseudomonadota</taxon>
        <taxon>Gammaproteobacteria</taxon>
        <taxon>Enterobacterales</taxon>
        <taxon>Morganellaceae</taxon>
        <taxon>Providencia</taxon>
    </lineage>
</organism>
<keyword evidence="4 7" id="KW-0046">Antibiotic resistance</keyword>
<evidence type="ECO:0000256" key="1">
    <source>
        <dbReference type="ARBA" id="ARBA00002150"/>
    </source>
</evidence>
<dbReference type="AlphaFoldDB" id="A0A1B7K380"/>
<dbReference type="PANTHER" id="PTHR38474">
    <property type="entry name" value="SLR0299 PROTEIN"/>
    <property type="match status" value="1"/>
</dbReference>
<evidence type="ECO:0000313" key="9">
    <source>
        <dbReference type="EMBL" id="OAT54484.1"/>
    </source>
</evidence>
<dbReference type="EC" id="2.3.1.28" evidence="7"/>
<dbReference type="GO" id="GO:0008811">
    <property type="term" value="F:chloramphenicol O-acetyltransferase activity"/>
    <property type="evidence" value="ECO:0007669"/>
    <property type="project" value="UniProtKB-EC"/>
</dbReference>
<evidence type="ECO:0000256" key="2">
    <source>
        <dbReference type="ARBA" id="ARBA00010571"/>
    </source>
</evidence>
<gene>
    <name evidence="9" type="ORF">M998_0475</name>
</gene>
<dbReference type="InterPro" id="IPR018372">
    <property type="entry name" value="Chloramphenicol_AcTrfase_AS"/>
</dbReference>
<evidence type="ECO:0000256" key="7">
    <source>
        <dbReference type="RuleBase" id="RU000503"/>
    </source>
</evidence>
<dbReference type="RefSeq" id="WP_068907345.1">
    <property type="nucleotide sequence ID" value="NZ_LXEW01000010.1"/>
</dbReference>
<dbReference type="InterPro" id="IPR023213">
    <property type="entry name" value="CAT-like_dom_sf"/>
</dbReference>
<evidence type="ECO:0000256" key="3">
    <source>
        <dbReference type="ARBA" id="ARBA00022679"/>
    </source>
</evidence>
<proteinExistence type="inferred from homology"/>
<comment type="catalytic activity">
    <reaction evidence="7">
        <text>chloramphenicol + acetyl-CoA = chloramphenicol 3-acetate + CoA</text>
        <dbReference type="Rhea" id="RHEA:18421"/>
        <dbReference type="ChEBI" id="CHEBI:16730"/>
        <dbReference type="ChEBI" id="CHEBI:17698"/>
        <dbReference type="ChEBI" id="CHEBI:57287"/>
        <dbReference type="ChEBI" id="CHEBI:57288"/>
        <dbReference type="EC" id="2.3.1.28"/>
    </reaction>
</comment>
<protein>
    <recommendedName>
        <fullName evidence="7">Chloramphenicol acetyltransferase</fullName>
        <ecNumber evidence="7">2.3.1.28</ecNumber>
    </recommendedName>
</protein>
<dbReference type="GO" id="GO:0046677">
    <property type="term" value="P:response to antibiotic"/>
    <property type="evidence" value="ECO:0007669"/>
    <property type="project" value="UniProtKB-KW"/>
</dbReference>
<evidence type="ECO:0000256" key="5">
    <source>
        <dbReference type="ARBA" id="ARBA00023315"/>
    </source>
</evidence>
<evidence type="ECO:0000256" key="4">
    <source>
        <dbReference type="ARBA" id="ARBA00023251"/>
    </source>
</evidence>